<protein>
    <submittedName>
        <fullName evidence="1">Uncharacterized protein</fullName>
    </submittedName>
</protein>
<dbReference type="EMBL" id="VSSQ01017491">
    <property type="protein sequence ID" value="MPM59860.1"/>
    <property type="molecule type" value="Genomic_DNA"/>
</dbReference>
<reference evidence="1" key="1">
    <citation type="submission" date="2019-08" db="EMBL/GenBank/DDBJ databases">
        <authorList>
            <person name="Kucharzyk K."/>
            <person name="Murdoch R.W."/>
            <person name="Higgins S."/>
            <person name="Loffler F."/>
        </authorList>
    </citation>
    <scope>NUCLEOTIDE SEQUENCE</scope>
</reference>
<name>A0A645B323_9ZZZZ</name>
<comment type="caution">
    <text evidence="1">The sequence shown here is derived from an EMBL/GenBank/DDBJ whole genome shotgun (WGS) entry which is preliminary data.</text>
</comment>
<proteinExistence type="predicted"/>
<dbReference type="AlphaFoldDB" id="A0A645B323"/>
<evidence type="ECO:0000313" key="1">
    <source>
        <dbReference type="EMBL" id="MPM59860.1"/>
    </source>
</evidence>
<accession>A0A645B323</accession>
<gene>
    <name evidence="1" type="ORF">SDC9_106706</name>
</gene>
<organism evidence="1">
    <name type="scientific">bioreactor metagenome</name>
    <dbReference type="NCBI Taxonomy" id="1076179"/>
    <lineage>
        <taxon>unclassified sequences</taxon>
        <taxon>metagenomes</taxon>
        <taxon>ecological metagenomes</taxon>
    </lineage>
</organism>
<sequence length="79" mass="8933">MVGHAVSRGGLARKAADRQAVGAVWGDLKFHRHIVKAQRLYCVGAHRHLFVQYHNAVFDCIREIVHRQPQLTKAAQHTV</sequence>